<proteinExistence type="predicted"/>
<evidence type="ECO:0000313" key="1">
    <source>
        <dbReference type="EMBL" id="KAG5293676.1"/>
    </source>
</evidence>
<gene>
    <name evidence="1" type="ORF">I7I52_05076</name>
</gene>
<dbReference type="AlphaFoldDB" id="A0A8H7YM04"/>
<reference evidence="1 2" key="1">
    <citation type="submission" date="2021-01" db="EMBL/GenBank/DDBJ databases">
        <title>Chromosome-level genome assembly of a human fungal pathogen reveals clustering of transcriptionally co-regulated genes.</title>
        <authorList>
            <person name="Voorhies M."/>
            <person name="Cohen S."/>
            <person name="Shea T.P."/>
            <person name="Petrus S."/>
            <person name="Munoz J.F."/>
            <person name="Poplawski S."/>
            <person name="Goldman W.E."/>
            <person name="Michael T."/>
            <person name="Cuomo C.A."/>
            <person name="Sil A."/>
            <person name="Beyhan S."/>
        </authorList>
    </citation>
    <scope>NUCLEOTIDE SEQUENCE [LARGE SCALE GENOMIC DNA]</scope>
    <source>
        <strain evidence="1 2">G184AR</strain>
    </source>
</reference>
<evidence type="ECO:0000313" key="2">
    <source>
        <dbReference type="Proteomes" id="UP000670092"/>
    </source>
</evidence>
<dbReference type="VEuPathDB" id="FungiDB:I7I52_05076"/>
<protein>
    <submittedName>
        <fullName evidence="1">Ankyrin repeat protein</fullName>
    </submittedName>
</protein>
<name>A0A8H7YM04_AJECA</name>
<dbReference type="EMBL" id="JAEVHI010000004">
    <property type="protein sequence ID" value="KAG5293676.1"/>
    <property type="molecule type" value="Genomic_DNA"/>
</dbReference>
<comment type="caution">
    <text evidence="1">The sequence shown here is derived from an EMBL/GenBank/DDBJ whole genome shotgun (WGS) entry which is preliminary data.</text>
</comment>
<dbReference type="Proteomes" id="UP000670092">
    <property type="component" value="Unassembled WGS sequence"/>
</dbReference>
<accession>A0A8H7YM04</accession>
<organism evidence="1 2">
    <name type="scientific">Ajellomyces capsulatus</name>
    <name type="common">Darling's disease fungus</name>
    <name type="synonym">Histoplasma capsulatum</name>
    <dbReference type="NCBI Taxonomy" id="5037"/>
    <lineage>
        <taxon>Eukaryota</taxon>
        <taxon>Fungi</taxon>
        <taxon>Dikarya</taxon>
        <taxon>Ascomycota</taxon>
        <taxon>Pezizomycotina</taxon>
        <taxon>Eurotiomycetes</taxon>
        <taxon>Eurotiomycetidae</taxon>
        <taxon>Onygenales</taxon>
        <taxon>Ajellomycetaceae</taxon>
        <taxon>Histoplasma</taxon>
    </lineage>
</organism>
<sequence>MLSRGNRTLACCLAQPYRPCQIFTRAMVPILDSLPTDGRTTNCHETGKFGACAIFSGNWRHRYEHPCMWKVRTHSPFSGQLGLVTSKS</sequence>